<evidence type="ECO:0000256" key="2">
    <source>
        <dbReference type="ARBA" id="ARBA00012438"/>
    </source>
</evidence>
<keyword evidence="4" id="KW-0808">Transferase</keyword>
<sequence>MTFVQHYKAHTVAARVLGTVLDGMRSGYATIDSNAGIFKVEHDWTHDALDSIVGEYTLPHFSKSLARLKRGSAITIYDLKDESWAENEAHHYRGIGTAAVIQAPVIYQCQLMGIMFVHNASLRRGTDSEVSFCKAVADRTYAALAKLRAEQDERVINEELSYRLKNTLAVVQAIALQTIRSSTD</sequence>
<dbReference type="RefSeq" id="WP_227323994.1">
    <property type="nucleotide sequence ID" value="NZ_JAESVB010000030.1"/>
</dbReference>
<dbReference type="GO" id="GO:0005524">
    <property type="term" value="F:ATP binding"/>
    <property type="evidence" value="ECO:0007669"/>
    <property type="project" value="UniProtKB-KW"/>
</dbReference>
<dbReference type="Gene3D" id="3.30.450.40">
    <property type="match status" value="1"/>
</dbReference>
<dbReference type="AlphaFoldDB" id="A0A963YY49"/>
<evidence type="ECO:0000256" key="7">
    <source>
        <dbReference type="ARBA" id="ARBA00022840"/>
    </source>
</evidence>
<keyword evidence="5" id="KW-0547">Nucleotide-binding</keyword>
<keyword evidence="3" id="KW-0597">Phosphoprotein</keyword>
<reference evidence="10" key="1">
    <citation type="journal article" date="2021" name="Microorganisms">
        <title>Acidisoma silvae sp. nov. and Acidisomacellulosilytica sp. nov., Two Acidophilic Bacteria Isolated from Decaying Wood, Hydrolyzing Cellulose and Producing Poly-3-hydroxybutyrate.</title>
        <authorList>
            <person name="Mieszkin S."/>
            <person name="Pouder E."/>
            <person name="Uroz S."/>
            <person name="Simon-Colin C."/>
            <person name="Alain K."/>
        </authorList>
    </citation>
    <scope>NUCLEOTIDE SEQUENCE</scope>
    <source>
        <strain evidence="10">HW T2.11</strain>
    </source>
</reference>
<keyword evidence="7" id="KW-0067">ATP-binding</keyword>
<protein>
    <recommendedName>
        <fullName evidence="2">histidine kinase</fullName>
        <ecNumber evidence="2">2.7.13.3</ecNumber>
    </recommendedName>
</protein>
<feature type="domain" description="Signal transduction histidine kinase HWE region" evidence="9">
    <location>
        <begin position="159"/>
        <end position="183"/>
    </location>
</feature>
<evidence type="ECO:0000256" key="3">
    <source>
        <dbReference type="ARBA" id="ARBA00022553"/>
    </source>
</evidence>
<evidence type="ECO:0000259" key="8">
    <source>
        <dbReference type="Pfam" id="PF01590"/>
    </source>
</evidence>
<evidence type="ECO:0000256" key="1">
    <source>
        <dbReference type="ARBA" id="ARBA00000085"/>
    </source>
</evidence>
<organism evidence="10 11">
    <name type="scientific">Acidisoma silvae</name>
    <dbReference type="NCBI Taxonomy" id="2802396"/>
    <lineage>
        <taxon>Bacteria</taxon>
        <taxon>Pseudomonadati</taxon>
        <taxon>Pseudomonadota</taxon>
        <taxon>Alphaproteobacteria</taxon>
        <taxon>Acetobacterales</taxon>
        <taxon>Acidocellaceae</taxon>
        <taxon>Acidisoma</taxon>
    </lineage>
</organism>
<dbReference type="Pfam" id="PF07536">
    <property type="entry name" value="HWE_HK"/>
    <property type="match status" value="1"/>
</dbReference>
<evidence type="ECO:0000256" key="5">
    <source>
        <dbReference type="ARBA" id="ARBA00022741"/>
    </source>
</evidence>
<evidence type="ECO:0000256" key="4">
    <source>
        <dbReference type="ARBA" id="ARBA00022679"/>
    </source>
</evidence>
<dbReference type="InterPro" id="IPR029016">
    <property type="entry name" value="GAF-like_dom_sf"/>
</dbReference>
<keyword evidence="6" id="KW-0418">Kinase</keyword>
<evidence type="ECO:0000259" key="9">
    <source>
        <dbReference type="Pfam" id="PF07536"/>
    </source>
</evidence>
<dbReference type="Proteomes" id="UP000708298">
    <property type="component" value="Unassembled WGS sequence"/>
</dbReference>
<reference evidence="10" key="2">
    <citation type="submission" date="2021-01" db="EMBL/GenBank/DDBJ databases">
        <authorList>
            <person name="Mieszkin S."/>
            <person name="Pouder E."/>
            <person name="Alain K."/>
        </authorList>
    </citation>
    <scope>NUCLEOTIDE SEQUENCE</scope>
    <source>
        <strain evidence="10">HW T2.11</strain>
    </source>
</reference>
<dbReference type="InterPro" id="IPR011102">
    <property type="entry name" value="Sig_transdc_His_kinase_HWE"/>
</dbReference>
<feature type="domain" description="GAF" evidence="8">
    <location>
        <begin position="66"/>
        <end position="141"/>
    </location>
</feature>
<dbReference type="EMBL" id="JAESVB010000030">
    <property type="protein sequence ID" value="MCB8878348.1"/>
    <property type="molecule type" value="Genomic_DNA"/>
</dbReference>
<dbReference type="GO" id="GO:0004673">
    <property type="term" value="F:protein histidine kinase activity"/>
    <property type="evidence" value="ECO:0007669"/>
    <property type="project" value="UniProtKB-EC"/>
</dbReference>
<gene>
    <name evidence="10" type="ORF">ASILVAE211_24445</name>
</gene>
<dbReference type="InterPro" id="IPR003018">
    <property type="entry name" value="GAF"/>
</dbReference>
<comment type="catalytic activity">
    <reaction evidence="1">
        <text>ATP + protein L-histidine = ADP + protein N-phospho-L-histidine.</text>
        <dbReference type="EC" id="2.7.13.3"/>
    </reaction>
</comment>
<dbReference type="SUPFAM" id="SSF55781">
    <property type="entry name" value="GAF domain-like"/>
    <property type="match status" value="1"/>
</dbReference>
<evidence type="ECO:0000313" key="10">
    <source>
        <dbReference type="EMBL" id="MCB8878348.1"/>
    </source>
</evidence>
<evidence type="ECO:0000313" key="11">
    <source>
        <dbReference type="Proteomes" id="UP000708298"/>
    </source>
</evidence>
<name>A0A963YY49_9PROT</name>
<dbReference type="EC" id="2.7.13.3" evidence="2"/>
<comment type="caution">
    <text evidence="10">The sequence shown here is derived from an EMBL/GenBank/DDBJ whole genome shotgun (WGS) entry which is preliminary data.</text>
</comment>
<dbReference type="Pfam" id="PF01590">
    <property type="entry name" value="GAF"/>
    <property type="match status" value="1"/>
</dbReference>
<evidence type="ECO:0000256" key="6">
    <source>
        <dbReference type="ARBA" id="ARBA00022777"/>
    </source>
</evidence>
<accession>A0A963YY49</accession>
<keyword evidence="11" id="KW-1185">Reference proteome</keyword>
<proteinExistence type="predicted"/>